<gene>
    <name evidence="3" type="ORF">SAMN05421779_104146</name>
</gene>
<dbReference type="PROSITE" id="PS51831">
    <property type="entry name" value="HD"/>
    <property type="match status" value="1"/>
</dbReference>
<reference evidence="3 4" key="1">
    <citation type="submission" date="2017-01" db="EMBL/GenBank/DDBJ databases">
        <authorList>
            <person name="Mah S.A."/>
            <person name="Swanson W.J."/>
            <person name="Moy G.W."/>
            <person name="Vacquier V.D."/>
        </authorList>
    </citation>
    <scope>NUCLEOTIDE SEQUENCE [LARGE SCALE GENOMIC DNA]</scope>
    <source>
        <strain evidence="3 4">DSM 11589</strain>
    </source>
</reference>
<evidence type="ECO:0000313" key="3">
    <source>
        <dbReference type="EMBL" id="SIS85923.1"/>
    </source>
</evidence>
<dbReference type="InterPro" id="IPR006674">
    <property type="entry name" value="HD_domain"/>
</dbReference>
<proteinExistence type="predicted"/>
<dbReference type="SUPFAM" id="SSF109604">
    <property type="entry name" value="HD-domain/PDEase-like"/>
    <property type="match status" value="1"/>
</dbReference>
<evidence type="ECO:0000259" key="2">
    <source>
        <dbReference type="PROSITE" id="PS51831"/>
    </source>
</evidence>
<evidence type="ECO:0000256" key="1">
    <source>
        <dbReference type="ARBA" id="ARBA00022801"/>
    </source>
</evidence>
<dbReference type="GO" id="GO:0016793">
    <property type="term" value="F:triphosphoric monoester hydrolase activity"/>
    <property type="evidence" value="ECO:0007669"/>
    <property type="project" value="InterPro"/>
</dbReference>
<dbReference type="Gene3D" id="1.10.3210.10">
    <property type="entry name" value="Hypothetical protein af1432"/>
    <property type="match status" value="1"/>
</dbReference>
<dbReference type="RefSeq" id="WP_217696075.1">
    <property type="nucleotide sequence ID" value="NZ_FTOA01000004.1"/>
</dbReference>
<dbReference type="Pfam" id="PF01966">
    <property type="entry name" value="HD"/>
    <property type="match status" value="1"/>
</dbReference>
<evidence type="ECO:0000313" key="4">
    <source>
        <dbReference type="Proteomes" id="UP000185678"/>
    </source>
</evidence>
<dbReference type="AlphaFoldDB" id="A0A1N7MIK9"/>
<sequence>MMQWSALLNLSRLCDPVPSRDAETEERPAYYRDIERITFSDPFRRLANKTQVHPLYEHDHIHHRLIHSVETVNVGRSLGMGVGLKIRQRCPEDAPDPYIMSGVVQAACLAHDIGNPPFGHSGEAAIGEWFARHFDRKTYSLLAKLDEKDRGEFTEFEGNAQGFRLLSRLEMYRNRGGMRLSKAVLAAFSKYPVTAYDHKREFGVDAYCGAKKFGIFRSELEYFNDVANSTGLISKGANCWRRHPLVFLVEAADDICYSIMDIEDAHTSGELSYAEVERLLMGIFRSNQSQGDRSEGEQIAYYRAKAIGVAINACIEAFMNNYDDIMVGSFSGSLINSSVIHEQFKELVLISKNRIYKSHRKMELEVFGRNVIHRIMDGVVGVYQDLKDKKWNRDEMNSYHRRLVDMSKMDIRDVHDEYSALHSLTDYVSGMTDRYAVKMAHMLTGG</sequence>
<keyword evidence="1" id="KW-0378">Hydrolase</keyword>
<dbReference type="NCBIfam" id="TIGR01353">
    <property type="entry name" value="dGTP_triPase"/>
    <property type="match status" value="1"/>
</dbReference>
<dbReference type="InterPro" id="IPR003607">
    <property type="entry name" value="HD/PDEase_dom"/>
</dbReference>
<dbReference type="InterPro" id="IPR027432">
    <property type="entry name" value="dGTP_triphosphohydrolase_C"/>
</dbReference>
<dbReference type="Gene3D" id="1.10.3550.10">
    <property type="entry name" value="eoxyguanosinetriphosphate triphosphohydrolase domain-like"/>
    <property type="match status" value="1"/>
</dbReference>
<feature type="domain" description="HD" evidence="2">
    <location>
        <begin position="64"/>
        <end position="258"/>
    </location>
</feature>
<keyword evidence="4" id="KW-1185">Reference proteome</keyword>
<name>A0A1N7MIK9_9PROT</name>
<dbReference type="InterPro" id="IPR006261">
    <property type="entry name" value="dGTPase"/>
</dbReference>
<dbReference type="EMBL" id="FTOA01000004">
    <property type="protein sequence ID" value="SIS85923.1"/>
    <property type="molecule type" value="Genomic_DNA"/>
</dbReference>
<accession>A0A1N7MIK9</accession>
<protein>
    <submittedName>
        <fullName evidence="3">dGTPase</fullName>
    </submittedName>
</protein>
<dbReference type="STRING" id="80876.SAMN05421779_104146"/>
<organism evidence="3 4">
    <name type="scientific">Insolitispirillum peregrinum</name>
    <dbReference type="NCBI Taxonomy" id="80876"/>
    <lineage>
        <taxon>Bacteria</taxon>
        <taxon>Pseudomonadati</taxon>
        <taxon>Pseudomonadota</taxon>
        <taxon>Alphaproteobacteria</taxon>
        <taxon>Rhodospirillales</taxon>
        <taxon>Novispirillaceae</taxon>
        <taxon>Insolitispirillum</taxon>
    </lineage>
</organism>
<dbReference type="InterPro" id="IPR023293">
    <property type="entry name" value="dGTP_triP_hydro_central_sf"/>
</dbReference>
<dbReference type="Gene3D" id="1.10.3410.10">
    <property type="entry name" value="putative deoxyguanosinetriphosphate triphosphohydrolase like domain"/>
    <property type="match status" value="1"/>
</dbReference>
<dbReference type="SMART" id="SM00471">
    <property type="entry name" value="HDc"/>
    <property type="match status" value="1"/>
</dbReference>
<dbReference type="Proteomes" id="UP000185678">
    <property type="component" value="Unassembled WGS sequence"/>
</dbReference>